<gene>
    <name evidence="1" type="ORF">MN116_000899</name>
</gene>
<comment type="caution">
    <text evidence="1">The sequence shown here is derived from an EMBL/GenBank/DDBJ whole genome shotgun (WGS) entry which is preliminary data.</text>
</comment>
<dbReference type="Proteomes" id="UP001292079">
    <property type="component" value="Unassembled WGS sequence"/>
</dbReference>
<dbReference type="EMBL" id="JALJAT010000001">
    <property type="protein sequence ID" value="KAK4475627.1"/>
    <property type="molecule type" value="Genomic_DNA"/>
</dbReference>
<dbReference type="GO" id="GO:0006120">
    <property type="term" value="P:mitochondrial electron transport, NADH to ubiquinone"/>
    <property type="evidence" value="ECO:0007669"/>
    <property type="project" value="InterPro"/>
</dbReference>
<protein>
    <submittedName>
        <fullName evidence="1">Uncharacterized protein</fullName>
    </submittedName>
</protein>
<reference evidence="1" key="1">
    <citation type="submission" date="2022-04" db="EMBL/GenBank/DDBJ databases">
        <authorList>
            <person name="Xu L."/>
            <person name="Lv Z."/>
        </authorList>
    </citation>
    <scope>NUCLEOTIDE SEQUENCE</scope>
    <source>
        <strain evidence="1">LV_2022a</strain>
    </source>
</reference>
<sequence>MLAESMGFLAVCTHLAWNYYLLRPLYAHIYRTVLLGGSTYMIIHEVNKMIDRKKVIHLKAIDYYKSQFPDRVPVKSYQTYGEVLRPWKPLR</sequence>
<accession>A0AAE1ZLS7</accession>
<dbReference type="AlphaFoldDB" id="A0AAE1ZLS7"/>
<dbReference type="GO" id="GO:0005743">
    <property type="term" value="C:mitochondrial inner membrane"/>
    <property type="evidence" value="ECO:0007669"/>
    <property type="project" value="InterPro"/>
</dbReference>
<dbReference type="Pfam" id="PF06374">
    <property type="entry name" value="NDUF_C2"/>
    <property type="match status" value="1"/>
</dbReference>
<evidence type="ECO:0000313" key="2">
    <source>
        <dbReference type="Proteomes" id="UP001292079"/>
    </source>
</evidence>
<dbReference type="InterPro" id="IPR009423">
    <property type="entry name" value="NDUC2"/>
</dbReference>
<name>A0AAE1ZLS7_SCHME</name>
<organism evidence="1 2">
    <name type="scientific">Schistosoma mekongi</name>
    <name type="common">Parasitic worm</name>
    <dbReference type="NCBI Taxonomy" id="38744"/>
    <lineage>
        <taxon>Eukaryota</taxon>
        <taxon>Metazoa</taxon>
        <taxon>Spiralia</taxon>
        <taxon>Lophotrochozoa</taxon>
        <taxon>Platyhelminthes</taxon>
        <taxon>Trematoda</taxon>
        <taxon>Digenea</taxon>
        <taxon>Strigeidida</taxon>
        <taxon>Schistosomatoidea</taxon>
        <taxon>Schistosomatidae</taxon>
        <taxon>Schistosoma</taxon>
    </lineage>
</organism>
<evidence type="ECO:0000313" key="1">
    <source>
        <dbReference type="EMBL" id="KAK4475627.1"/>
    </source>
</evidence>
<reference evidence="1" key="2">
    <citation type="journal article" date="2023" name="Infect Dis Poverty">
        <title>Chromosome-scale genome of the human blood fluke Schistosoma mekongi and its implications for public health.</title>
        <authorList>
            <person name="Zhou M."/>
            <person name="Xu L."/>
            <person name="Xu D."/>
            <person name="Chen W."/>
            <person name="Khan J."/>
            <person name="Hu Y."/>
            <person name="Huang H."/>
            <person name="Wei H."/>
            <person name="Zhang Y."/>
            <person name="Chusongsang P."/>
            <person name="Tanasarnprasert K."/>
            <person name="Hu X."/>
            <person name="Limpanont Y."/>
            <person name="Lv Z."/>
        </authorList>
    </citation>
    <scope>NUCLEOTIDE SEQUENCE</scope>
    <source>
        <strain evidence="1">LV_2022a</strain>
    </source>
</reference>
<proteinExistence type="predicted"/>
<keyword evidence="2" id="KW-1185">Reference proteome</keyword>